<evidence type="ECO:0000259" key="7">
    <source>
        <dbReference type="PROSITE" id="PS50023"/>
    </source>
</evidence>
<feature type="domain" description="LIM zinc-binding" evidence="7">
    <location>
        <begin position="378"/>
        <end position="440"/>
    </location>
</feature>
<evidence type="ECO:0000256" key="2">
    <source>
        <dbReference type="ARBA" id="ARBA00022737"/>
    </source>
</evidence>
<keyword evidence="3 5" id="KW-0862">Zinc</keyword>
<dbReference type="GO" id="GO:0046872">
    <property type="term" value="F:metal ion binding"/>
    <property type="evidence" value="ECO:0007669"/>
    <property type="project" value="UniProtKB-KW"/>
</dbReference>
<dbReference type="PANTHER" id="PTHR24212">
    <property type="entry name" value="ZYXIN/TRIP6"/>
    <property type="match status" value="1"/>
</dbReference>
<dbReference type="CDD" id="cd08368">
    <property type="entry name" value="LIM"/>
    <property type="match status" value="4"/>
</dbReference>
<feature type="compositionally biased region" description="Basic and acidic residues" evidence="6">
    <location>
        <begin position="515"/>
        <end position="531"/>
    </location>
</feature>
<evidence type="ECO:0000256" key="6">
    <source>
        <dbReference type="SAM" id="MobiDB-lite"/>
    </source>
</evidence>
<evidence type="ECO:0000256" key="4">
    <source>
        <dbReference type="ARBA" id="ARBA00023038"/>
    </source>
</evidence>
<dbReference type="SUPFAM" id="SSF57716">
    <property type="entry name" value="Glucocorticoid receptor-like (DNA-binding domain)"/>
    <property type="match status" value="3"/>
</dbReference>
<feature type="domain" description="LIM zinc-binding" evidence="7">
    <location>
        <begin position="196"/>
        <end position="255"/>
    </location>
</feature>
<keyword evidence="2" id="KW-0677">Repeat</keyword>
<dbReference type="PROSITE" id="PS50023">
    <property type="entry name" value="LIM_DOMAIN_2"/>
    <property type="match status" value="3"/>
</dbReference>
<comment type="caution">
    <text evidence="8">The sequence shown here is derived from an EMBL/GenBank/DDBJ whole genome shotgun (WGS) entry which is preliminary data.</text>
</comment>
<dbReference type="PROSITE" id="PS00478">
    <property type="entry name" value="LIM_DOMAIN_1"/>
    <property type="match status" value="1"/>
</dbReference>
<dbReference type="GeneID" id="94843608"/>
<feature type="compositionally biased region" description="Basic residues" evidence="6">
    <location>
        <begin position="532"/>
        <end position="548"/>
    </location>
</feature>
<proteinExistence type="predicted"/>
<accession>A0A1J4JMC7</accession>
<dbReference type="AlphaFoldDB" id="A0A1J4JMC7"/>
<evidence type="ECO:0000313" key="8">
    <source>
        <dbReference type="EMBL" id="OHT00219.1"/>
    </source>
</evidence>
<keyword evidence="9" id="KW-1185">Reference proteome</keyword>
<feature type="domain" description="LIM zinc-binding" evidence="7">
    <location>
        <begin position="256"/>
        <end position="320"/>
    </location>
</feature>
<dbReference type="SMART" id="SM00132">
    <property type="entry name" value="LIM"/>
    <property type="match status" value="4"/>
</dbReference>
<dbReference type="Proteomes" id="UP000179807">
    <property type="component" value="Unassembled WGS sequence"/>
</dbReference>
<feature type="compositionally biased region" description="Pro residues" evidence="6">
    <location>
        <begin position="16"/>
        <end position="48"/>
    </location>
</feature>
<evidence type="ECO:0000313" key="9">
    <source>
        <dbReference type="Proteomes" id="UP000179807"/>
    </source>
</evidence>
<reference evidence="8" key="1">
    <citation type="submission" date="2016-10" db="EMBL/GenBank/DDBJ databases">
        <authorList>
            <person name="Benchimol M."/>
            <person name="Almeida L.G."/>
            <person name="Vasconcelos A.T."/>
            <person name="Perreira-Neves A."/>
            <person name="Rosa I.A."/>
            <person name="Tasca T."/>
            <person name="Bogo M.R."/>
            <person name="de Souza W."/>
        </authorList>
    </citation>
    <scope>NUCLEOTIDE SEQUENCE [LARGE SCALE GENOMIC DNA]</scope>
    <source>
        <strain evidence="8">K</strain>
    </source>
</reference>
<name>A0A1J4JMC7_9EUKA</name>
<evidence type="ECO:0000256" key="1">
    <source>
        <dbReference type="ARBA" id="ARBA00022723"/>
    </source>
</evidence>
<feature type="region of interest" description="Disordered" evidence="6">
    <location>
        <begin position="497"/>
        <end position="548"/>
    </location>
</feature>
<dbReference type="InterPro" id="IPR001781">
    <property type="entry name" value="Znf_LIM"/>
</dbReference>
<feature type="compositionally biased region" description="Polar residues" evidence="6">
    <location>
        <begin position="130"/>
        <end position="144"/>
    </location>
</feature>
<keyword evidence="4 5" id="KW-0440">LIM domain</keyword>
<dbReference type="PANTHER" id="PTHR24212:SF8">
    <property type="entry name" value="LIM ZINC FINGER DOMAIN CONTAINING PROTEIN"/>
    <property type="match status" value="1"/>
</dbReference>
<evidence type="ECO:0000256" key="3">
    <source>
        <dbReference type="ARBA" id="ARBA00022833"/>
    </source>
</evidence>
<feature type="compositionally biased region" description="Basic residues" evidence="6">
    <location>
        <begin position="497"/>
        <end position="513"/>
    </location>
</feature>
<feature type="compositionally biased region" description="Pro residues" evidence="6">
    <location>
        <begin position="57"/>
        <end position="129"/>
    </location>
</feature>
<sequence>MSGLPPPPDLSRLGGLPPPPPLEDLPPLPFSGGLPLPPPTGGLPPPPSLGGLSPATGLPPPPISMKLPPPPKAGALPPPPSMEGLPPPPPLGGSLPPPPLSSNLPPPPLSTNLPPPPSAAMGGLPPPPASSFSLDSSTPQSAGDLSSARFAQDNQEQEKKSKRKSKSKKSDKSSSISIDPLSSFLDQKGPEPTLLKTCAACQQLCKGTFYFTCGLSFHPECLKCTNCKAPLKPPNCVMHRGELFCHSCSSTHGELRRCEVCRQPIYDLDEKIKPSGYDRSIHASCFVCFKCNKPLEETSNYKVITGKAFCSRCHSEVSHRRCTFCKKPIIGRYVKNRGKYFHVNHFQCSQCDAVLYGKNFIVHHNKYYCPDDGQIYLKTCAYCKGEFTGVEINNIEWHRKVYHQRCFICRVCGVRCDPYNCKSVHGRPHCDDCFEQRVIENEVTDDGRNLGSHRHHPDDAEKRRTMFAEVLGITIERPVYKRDMKFDEYIEEDYGRSRSHRSHISSHTHRSGSSHRYDYRRAPSSHRTDNPHRHRHRVRRRRRRRSEY</sequence>
<feature type="compositionally biased region" description="Basic residues" evidence="6">
    <location>
        <begin position="160"/>
        <end position="169"/>
    </location>
</feature>
<evidence type="ECO:0000256" key="5">
    <source>
        <dbReference type="PROSITE-ProRule" id="PRU00125"/>
    </source>
</evidence>
<dbReference type="Gene3D" id="2.10.110.10">
    <property type="entry name" value="Cysteine Rich Protein"/>
    <property type="match status" value="4"/>
</dbReference>
<feature type="region of interest" description="Disordered" evidence="6">
    <location>
        <begin position="1"/>
        <end position="184"/>
    </location>
</feature>
<keyword evidence="1 5" id="KW-0479">Metal-binding</keyword>
<organism evidence="8 9">
    <name type="scientific">Tritrichomonas foetus</name>
    <dbReference type="NCBI Taxonomy" id="1144522"/>
    <lineage>
        <taxon>Eukaryota</taxon>
        <taxon>Metamonada</taxon>
        <taxon>Parabasalia</taxon>
        <taxon>Tritrichomonadida</taxon>
        <taxon>Tritrichomonadidae</taxon>
        <taxon>Tritrichomonas</taxon>
    </lineage>
</organism>
<dbReference type="Pfam" id="PF00412">
    <property type="entry name" value="LIM"/>
    <property type="match status" value="3"/>
</dbReference>
<dbReference type="RefSeq" id="XP_068353355.1">
    <property type="nucleotide sequence ID" value="XM_068508904.1"/>
</dbReference>
<protein>
    <submittedName>
        <fullName evidence="8">Lim domain</fullName>
    </submittedName>
</protein>
<dbReference type="VEuPathDB" id="TrichDB:TRFO_33130"/>
<gene>
    <name evidence="8" type="ORF">TRFO_33130</name>
</gene>
<dbReference type="EMBL" id="MLAK01000965">
    <property type="protein sequence ID" value="OHT00219.1"/>
    <property type="molecule type" value="Genomic_DNA"/>
</dbReference>
<dbReference type="OrthoDB" id="15567at2759"/>